<feature type="transmembrane region" description="Helical" evidence="1">
    <location>
        <begin position="66"/>
        <end position="87"/>
    </location>
</feature>
<sequence>MIIMPIGESIREARQKVYRKSVFLFCKWVPISFLVISIYLTGFYYIVNLITEIISSPNVFQDKQSLRSIAIMSLTIASTSTLIISVGKLDNFFINNKIIFTYIVNSLLIRF</sequence>
<organism evidence="2 3">
    <name type="scientific">Bacillus toyonensis</name>
    <dbReference type="NCBI Taxonomy" id="155322"/>
    <lineage>
        <taxon>Bacteria</taxon>
        <taxon>Bacillati</taxon>
        <taxon>Bacillota</taxon>
        <taxon>Bacilli</taxon>
        <taxon>Bacillales</taxon>
        <taxon>Bacillaceae</taxon>
        <taxon>Bacillus</taxon>
        <taxon>Bacillus cereus group</taxon>
    </lineage>
</organism>
<comment type="caution">
    <text evidence="2">The sequence shown here is derived from an EMBL/GenBank/DDBJ whole genome shotgun (WGS) entry which is preliminary data.</text>
</comment>
<reference evidence="2 3" key="1">
    <citation type="submission" date="2017-09" db="EMBL/GenBank/DDBJ databases">
        <title>Large-scale bioinformatics analysis of Bacillus genomes uncovers conserved roles of natural products in bacterial physiology.</title>
        <authorList>
            <consortium name="Agbiome Team Llc"/>
            <person name="Bleich R.M."/>
            <person name="Kirk G.J."/>
            <person name="Santa Maria K.C."/>
            <person name="Allen S.E."/>
            <person name="Farag S."/>
            <person name="Shank E.A."/>
            <person name="Bowers A."/>
        </authorList>
    </citation>
    <scope>NUCLEOTIDE SEQUENCE [LARGE SCALE GENOMIC DNA]</scope>
    <source>
        <strain evidence="2 3">AFS027958</strain>
    </source>
</reference>
<accession>A0AB36SE80</accession>
<gene>
    <name evidence="2" type="ORF">CN596_29395</name>
</gene>
<keyword evidence="1" id="KW-0812">Transmembrane</keyword>
<keyword evidence="1" id="KW-0472">Membrane</keyword>
<proteinExistence type="predicted"/>
<dbReference type="AlphaFoldDB" id="A0AB36SE80"/>
<evidence type="ECO:0000313" key="2">
    <source>
        <dbReference type="EMBL" id="PEN45940.1"/>
    </source>
</evidence>
<keyword evidence="1" id="KW-1133">Transmembrane helix</keyword>
<protein>
    <recommendedName>
        <fullName evidence="4">ABC transporter permease</fullName>
    </recommendedName>
</protein>
<evidence type="ECO:0000256" key="1">
    <source>
        <dbReference type="SAM" id="Phobius"/>
    </source>
</evidence>
<dbReference type="Proteomes" id="UP000220934">
    <property type="component" value="Unassembled WGS sequence"/>
</dbReference>
<dbReference type="EMBL" id="NUAJ01000053">
    <property type="protein sequence ID" value="PEN45940.1"/>
    <property type="molecule type" value="Genomic_DNA"/>
</dbReference>
<evidence type="ECO:0008006" key="4">
    <source>
        <dbReference type="Google" id="ProtNLM"/>
    </source>
</evidence>
<name>A0AB36SE80_9BACI</name>
<evidence type="ECO:0000313" key="3">
    <source>
        <dbReference type="Proteomes" id="UP000220934"/>
    </source>
</evidence>
<feature type="transmembrane region" description="Helical" evidence="1">
    <location>
        <begin position="21"/>
        <end position="46"/>
    </location>
</feature>